<evidence type="ECO:0000313" key="3">
    <source>
        <dbReference type="Proteomes" id="UP001060112"/>
    </source>
</evidence>
<organism evidence="2 3">
    <name type="scientific">Allocoprobacillus halotolerans</name>
    <dbReference type="NCBI Taxonomy" id="2944914"/>
    <lineage>
        <taxon>Bacteria</taxon>
        <taxon>Bacillati</taxon>
        <taxon>Bacillota</taxon>
        <taxon>Erysipelotrichia</taxon>
        <taxon>Erysipelotrichales</taxon>
        <taxon>Erysipelotrichaceae</taxon>
        <taxon>Allocoprobacillus</taxon>
    </lineage>
</organism>
<evidence type="ECO:0008006" key="4">
    <source>
        <dbReference type="Google" id="ProtNLM"/>
    </source>
</evidence>
<name>A0ABY5HZ54_9FIRM</name>
<sequence>MSSKEIRQIFQENHHYYLLVQMLKYQHQKNDQHLHRLQKQNEKITILLEELQTKQKLTVFNHDDLHYLVLDTQYQKTTHLTYLLLFFYFLIMIFTIIIIALTHLYFLVLLDVILLLL</sequence>
<dbReference type="EMBL" id="CP101620">
    <property type="protein sequence ID" value="UTY37990.1"/>
    <property type="molecule type" value="Genomic_DNA"/>
</dbReference>
<accession>A0ABY5HZ54</accession>
<keyword evidence="1" id="KW-0472">Membrane</keyword>
<gene>
    <name evidence="2" type="ORF">NMU03_09765</name>
</gene>
<feature type="transmembrane region" description="Helical" evidence="1">
    <location>
        <begin position="82"/>
        <end position="108"/>
    </location>
</feature>
<evidence type="ECO:0000256" key="1">
    <source>
        <dbReference type="SAM" id="Phobius"/>
    </source>
</evidence>
<dbReference type="RefSeq" id="WP_290138002.1">
    <property type="nucleotide sequence ID" value="NZ_CP101620.1"/>
</dbReference>
<keyword evidence="1" id="KW-0812">Transmembrane</keyword>
<evidence type="ECO:0000313" key="2">
    <source>
        <dbReference type="EMBL" id="UTY37990.1"/>
    </source>
</evidence>
<keyword evidence="1" id="KW-1133">Transmembrane helix</keyword>
<reference evidence="2" key="1">
    <citation type="submission" date="2022-07" db="EMBL/GenBank/DDBJ databases">
        <title>Faecal culturing of patients with breast cancer.</title>
        <authorList>
            <person name="Teng N.M.Y."/>
            <person name="Kiu R."/>
            <person name="Evans R."/>
            <person name="Baker D.J."/>
            <person name="Zenner C."/>
            <person name="Robinson S.D."/>
            <person name="Hall L.J."/>
        </authorList>
    </citation>
    <scope>NUCLEOTIDE SEQUENCE</scope>
    <source>
        <strain evidence="2">LH1062</strain>
    </source>
</reference>
<keyword evidence="3" id="KW-1185">Reference proteome</keyword>
<proteinExistence type="predicted"/>
<dbReference type="Proteomes" id="UP001060112">
    <property type="component" value="Chromosome"/>
</dbReference>
<protein>
    <recommendedName>
        <fullName evidence="4">Transmembrane protein</fullName>
    </recommendedName>
</protein>